<evidence type="ECO:0000256" key="1">
    <source>
        <dbReference type="ARBA" id="ARBA00023054"/>
    </source>
</evidence>
<dbReference type="GO" id="GO:0016459">
    <property type="term" value="C:myosin complex"/>
    <property type="evidence" value="ECO:0007669"/>
    <property type="project" value="InterPro"/>
</dbReference>
<feature type="domain" description="Myosin tail" evidence="4">
    <location>
        <begin position="185"/>
        <end position="370"/>
    </location>
</feature>
<keyword evidence="1 2" id="KW-0175">Coiled coil</keyword>
<feature type="region of interest" description="Disordered" evidence="3">
    <location>
        <begin position="76"/>
        <end position="123"/>
    </location>
</feature>
<evidence type="ECO:0000256" key="3">
    <source>
        <dbReference type="SAM" id="MobiDB-lite"/>
    </source>
</evidence>
<dbReference type="Proteomes" id="UP001321473">
    <property type="component" value="Unassembled WGS sequence"/>
</dbReference>
<dbReference type="InterPro" id="IPR002928">
    <property type="entry name" value="Myosin_tail"/>
</dbReference>
<protein>
    <recommendedName>
        <fullName evidence="4">Myosin tail domain-containing protein</fullName>
    </recommendedName>
</protein>
<comment type="caution">
    <text evidence="5">The sequence shown here is derived from an EMBL/GenBank/DDBJ whole genome shotgun (WGS) entry which is preliminary data.</text>
</comment>
<sequence>MSECGDARRDPREESHEDHREDNDRDLNDASRQPPALLSSAGEFQGAEPLNKGVNEAGGRIMTASQLFDTEVPVDRHLESSEHLPSTSRTDLPVPFVKEASSTDGNCEGTQAQSTDSTDSGTNWHRDLNIKAEQVIKDCGEWGTPLAAVMEKLADGRIRRMDVTDYCEILEDSNEARRRIDFLETAANARHHTEQKQLLQNETLDQQRKMEEPRTFTPQSEQKSGETTMIFEDLEGELMRVTEGLMSAERSRRTAEAERDELRNVASSAFCVLRFLLNEEHKLESNLHAAEEALKEEKQNSQRACEKLREVKALTDMLKVNLEHEKFTVKRLKAAAIFYKRQNEQLRRELDDVKTACCSQLRSATSHSESCSRDKTSAQAAHEPQCATTLHHPTFNTAALRDAHLDTTEPMRSLEKEPGLKLQLQVEETSKLRE</sequence>
<proteinExistence type="predicted"/>
<dbReference type="EMBL" id="JARKHS020014352">
    <property type="protein sequence ID" value="KAK8775233.1"/>
    <property type="molecule type" value="Genomic_DNA"/>
</dbReference>
<evidence type="ECO:0000256" key="2">
    <source>
        <dbReference type="SAM" id="Coils"/>
    </source>
</evidence>
<accession>A0AAQ4ELA9</accession>
<evidence type="ECO:0000259" key="4">
    <source>
        <dbReference type="Pfam" id="PF01576"/>
    </source>
</evidence>
<keyword evidence="6" id="KW-1185">Reference proteome</keyword>
<reference evidence="5 6" key="1">
    <citation type="journal article" date="2023" name="Arcadia Sci">
        <title>De novo assembly of a long-read Amblyomma americanum tick genome.</title>
        <authorList>
            <person name="Chou S."/>
            <person name="Poskanzer K.E."/>
            <person name="Rollins M."/>
            <person name="Thuy-Boun P.S."/>
        </authorList>
    </citation>
    <scope>NUCLEOTIDE SEQUENCE [LARGE SCALE GENOMIC DNA]</scope>
    <source>
        <strain evidence="5">F_SG_1</strain>
        <tissue evidence="5">Salivary glands</tissue>
    </source>
</reference>
<feature type="compositionally biased region" description="Basic and acidic residues" evidence="3">
    <location>
        <begin position="205"/>
        <end position="214"/>
    </location>
</feature>
<feature type="compositionally biased region" description="Basic and acidic residues" evidence="3">
    <location>
        <begin position="1"/>
        <end position="29"/>
    </location>
</feature>
<gene>
    <name evidence="5" type="ORF">V5799_031419</name>
</gene>
<feature type="coiled-coil region" evidence="2">
    <location>
        <begin position="245"/>
        <end position="356"/>
    </location>
</feature>
<feature type="compositionally biased region" description="Polar residues" evidence="3">
    <location>
        <begin position="216"/>
        <end position="225"/>
    </location>
</feature>
<feature type="region of interest" description="Disordered" evidence="3">
    <location>
        <begin position="204"/>
        <end position="225"/>
    </location>
</feature>
<organism evidence="5 6">
    <name type="scientific">Amblyomma americanum</name>
    <name type="common">Lone star tick</name>
    <dbReference type="NCBI Taxonomy" id="6943"/>
    <lineage>
        <taxon>Eukaryota</taxon>
        <taxon>Metazoa</taxon>
        <taxon>Ecdysozoa</taxon>
        <taxon>Arthropoda</taxon>
        <taxon>Chelicerata</taxon>
        <taxon>Arachnida</taxon>
        <taxon>Acari</taxon>
        <taxon>Parasitiformes</taxon>
        <taxon>Ixodida</taxon>
        <taxon>Ixodoidea</taxon>
        <taxon>Ixodidae</taxon>
        <taxon>Amblyomminae</taxon>
        <taxon>Amblyomma</taxon>
    </lineage>
</organism>
<feature type="region of interest" description="Disordered" evidence="3">
    <location>
        <begin position="411"/>
        <end position="434"/>
    </location>
</feature>
<dbReference type="AlphaFoldDB" id="A0AAQ4ELA9"/>
<dbReference type="Pfam" id="PF01576">
    <property type="entry name" value="Myosin_tail_1"/>
    <property type="match status" value="1"/>
</dbReference>
<evidence type="ECO:0000313" key="6">
    <source>
        <dbReference type="Proteomes" id="UP001321473"/>
    </source>
</evidence>
<feature type="compositionally biased region" description="Polar residues" evidence="3">
    <location>
        <begin position="100"/>
        <end position="123"/>
    </location>
</feature>
<feature type="region of interest" description="Disordered" evidence="3">
    <location>
        <begin position="1"/>
        <end position="58"/>
    </location>
</feature>
<evidence type="ECO:0000313" key="5">
    <source>
        <dbReference type="EMBL" id="KAK8775233.1"/>
    </source>
</evidence>
<name>A0AAQ4ELA9_AMBAM</name>